<feature type="non-terminal residue" evidence="2">
    <location>
        <position position="1"/>
    </location>
</feature>
<accession>A0AA43RKX2</accession>
<proteinExistence type="predicted"/>
<dbReference type="Proteomes" id="UP001168575">
    <property type="component" value="Unassembled WGS sequence"/>
</dbReference>
<keyword evidence="1" id="KW-0812">Transmembrane</keyword>
<keyword evidence="1" id="KW-1133">Transmembrane helix</keyword>
<comment type="caution">
    <text evidence="2">The sequence shown here is derived from an EMBL/GenBank/DDBJ whole genome shotgun (WGS) entry which is preliminary data.</text>
</comment>
<gene>
    <name evidence="2" type="ORF">Q3982_08515</name>
</gene>
<keyword evidence="3" id="KW-1185">Reference proteome</keyword>
<evidence type="ECO:0000313" key="3">
    <source>
        <dbReference type="Proteomes" id="UP001168575"/>
    </source>
</evidence>
<keyword evidence="1" id="KW-0472">Membrane</keyword>
<reference evidence="2" key="1">
    <citation type="submission" date="2023-07" db="EMBL/GenBank/DDBJ databases">
        <title>Between Cages and Wild: Unraveling the Impact of Captivity on Animal Microbiomes and Antimicrobial Resistance.</title>
        <authorList>
            <person name="Schmartz G.P."/>
            <person name="Rehner J."/>
            <person name="Schuff M.J."/>
            <person name="Becker S.L."/>
            <person name="Kravczyk M."/>
            <person name="Gurevich A."/>
            <person name="Francke R."/>
            <person name="Mueller R."/>
            <person name="Keller V."/>
            <person name="Keller A."/>
        </authorList>
    </citation>
    <scope>NUCLEOTIDE SEQUENCE</scope>
    <source>
        <strain evidence="2">S12M_St_49</strain>
    </source>
</reference>
<protein>
    <submittedName>
        <fullName evidence="2">Uncharacterized protein</fullName>
    </submittedName>
</protein>
<dbReference type="AlphaFoldDB" id="A0AA43RKX2"/>
<organism evidence="2 3">
    <name type="scientific">Phoenicibacter congonensis</name>
    <dbReference type="NCBI Taxonomy" id="1944646"/>
    <lineage>
        <taxon>Bacteria</taxon>
        <taxon>Bacillati</taxon>
        <taxon>Actinomycetota</taxon>
        <taxon>Coriobacteriia</taxon>
        <taxon>Eggerthellales</taxon>
        <taxon>Eggerthellaceae</taxon>
        <taxon>Phoenicibacter</taxon>
    </lineage>
</organism>
<dbReference type="GO" id="GO:0012505">
    <property type="term" value="C:endomembrane system"/>
    <property type="evidence" value="ECO:0007669"/>
    <property type="project" value="UniProtKB-SubCell"/>
</dbReference>
<name>A0AA43RKX2_9ACTN</name>
<dbReference type="GO" id="GO:0016020">
    <property type="term" value="C:membrane"/>
    <property type="evidence" value="ECO:0007669"/>
    <property type="project" value="InterPro"/>
</dbReference>
<evidence type="ECO:0000313" key="2">
    <source>
        <dbReference type="EMBL" id="MDO4842701.1"/>
    </source>
</evidence>
<dbReference type="EMBL" id="JAUMVS010000270">
    <property type="protein sequence ID" value="MDO4842701.1"/>
    <property type="molecule type" value="Genomic_DNA"/>
</dbReference>
<evidence type="ECO:0000256" key="1">
    <source>
        <dbReference type="SAM" id="Phobius"/>
    </source>
</evidence>
<feature type="transmembrane region" description="Helical" evidence="1">
    <location>
        <begin position="43"/>
        <end position="66"/>
    </location>
</feature>
<sequence>LLDGIALSLGFGLVAIVLGAGREFFGYGTLWGAKIAGNSFPAIRLPFWGFILLGFMAAGVSAVRILRNKPEYAHFGNVKEDEA</sequence>